<organism evidence="1 2">
    <name type="scientific">Flavisolibacter tropicus</name>
    <dbReference type="NCBI Taxonomy" id="1492898"/>
    <lineage>
        <taxon>Bacteria</taxon>
        <taxon>Pseudomonadati</taxon>
        <taxon>Bacteroidota</taxon>
        <taxon>Chitinophagia</taxon>
        <taxon>Chitinophagales</taxon>
        <taxon>Chitinophagaceae</taxon>
        <taxon>Flavisolibacter</taxon>
    </lineage>
</organism>
<evidence type="ECO:0000313" key="2">
    <source>
        <dbReference type="Proteomes" id="UP000077177"/>
    </source>
</evidence>
<keyword evidence="2" id="KW-1185">Reference proteome</keyword>
<evidence type="ECO:0008006" key="3">
    <source>
        <dbReference type="Google" id="ProtNLM"/>
    </source>
</evidence>
<evidence type="ECO:0000313" key="1">
    <source>
        <dbReference type="EMBL" id="ANE50769.1"/>
    </source>
</evidence>
<dbReference type="SUPFAM" id="SSF48452">
    <property type="entry name" value="TPR-like"/>
    <property type="match status" value="1"/>
</dbReference>
<gene>
    <name evidence="1" type="ORF">SY85_09915</name>
</gene>
<protein>
    <recommendedName>
        <fullName evidence="3">Tetratricopeptide repeat protein</fullName>
    </recommendedName>
</protein>
<proteinExistence type="predicted"/>
<dbReference type="Proteomes" id="UP000077177">
    <property type="component" value="Chromosome"/>
</dbReference>
<sequence>MHFYDLLTNLYESFSPEKAEEAVAFIRQELSFEVLYEQYDGQTLRTLINDHHEAFYECLARELVEDLDKEPMVYFRDWQPLLAFLDRRSTQLLYYYAEQQAFATDVQELIKGLRQLDCGQYQVAMHCFHQCPHYIRHYFIGRCYIAMGAYENAIHQHDWFLNTLIDFWPLPEDETDESEELHYFLMAQWHIYKDFAHCHTQLGNYEDAQMNYELAFNYFTHGNVYVLSQGRFGQEAQLFHTMTSQYLLALEKTERYDVALEYATFALKHFPYDAYYSSVQQRCEAALGQQDFADQLLTQVFQSSTSSNLLTPPSPLVTALRQWALEQLAKDEMIFDKNVRVYNDELGYGEHLYIPGANGFVDLLLEDVDTGILYAVSFSTPDNGNTTADQLERCRIALTEAVDKEVKGILCLYGSEVEGCDVVNSNEYLEVYAMPISLGRLG</sequence>
<dbReference type="InterPro" id="IPR011990">
    <property type="entry name" value="TPR-like_helical_dom_sf"/>
</dbReference>
<dbReference type="STRING" id="1492898.SY85_09915"/>
<name>A0A172TUK5_9BACT</name>
<accession>A0A172TUK5</accession>
<reference evidence="2" key="1">
    <citation type="submission" date="2015-01" db="EMBL/GenBank/DDBJ databases">
        <title>Flavisolibacter sp./LCS9/ whole genome sequencing.</title>
        <authorList>
            <person name="Kim M.K."/>
            <person name="Srinivasan S."/>
            <person name="Lee J.-J."/>
        </authorList>
    </citation>
    <scope>NUCLEOTIDE SEQUENCE [LARGE SCALE GENOMIC DNA]</scope>
    <source>
        <strain evidence="2">LCS9</strain>
    </source>
</reference>
<dbReference type="Gene3D" id="1.25.40.10">
    <property type="entry name" value="Tetratricopeptide repeat domain"/>
    <property type="match status" value="1"/>
</dbReference>
<dbReference type="RefSeq" id="WP_066404066.1">
    <property type="nucleotide sequence ID" value="NZ_CP011390.1"/>
</dbReference>
<dbReference type="EMBL" id="CP011390">
    <property type="protein sequence ID" value="ANE50769.1"/>
    <property type="molecule type" value="Genomic_DNA"/>
</dbReference>
<dbReference type="KEGG" id="fla:SY85_09915"/>
<reference evidence="1 2" key="2">
    <citation type="journal article" date="2016" name="Int. J. Syst. Evol. Microbiol.">
        <title>Flavisolibacter tropicus sp. nov., isolated from tropical soil.</title>
        <authorList>
            <person name="Lee J.J."/>
            <person name="Kang M.S."/>
            <person name="Kim G.S."/>
            <person name="Lee C.S."/>
            <person name="Lim S."/>
            <person name="Lee J."/>
            <person name="Roh S.H."/>
            <person name="Kang H."/>
            <person name="Ha J.M."/>
            <person name="Bae S."/>
            <person name="Jung H.Y."/>
            <person name="Kim M.K."/>
        </authorList>
    </citation>
    <scope>NUCLEOTIDE SEQUENCE [LARGE SCALE GENOMIC DNA]</scope>
    <source>
        <strain evidence="1 2">LCS9</strain>
    </source>
</reference>
<dbReference type="AlphaFoldDB" id="A0A172TUK5"/>